<dbReference type="Gene3D" id="3.50.7.10">
    <property type="entry name" value="GroEL"/>
    <property type="match status" value="1"/>
</dbReference>
<evidence type="ECO:0000256" key="7">
    <source>
        <dbReference type="ARBA" id="ARBA00023186"/>
    </source>
</evidence>
<dbReference type="PROSITE" id="PS00751">
    <property type="entry name" value="TCP1_2"/>
    <property type="match status" value="1"/>
</dbReference>
<dbReference type="InterPro" id="IPR054827">
    <property type="entry name" value="thermosome_alpha"/>
</dbReference>
<dbReference type="GO" id="GO:0005737">
    <property type="term" value="C:cytoplasm"/>
    <property type="evidence" value="ECO:0007669"/>
    <property type="project" value="UniProtKB-SubCell"/>
</dbReference>
<dbReference type="InterPro" id="IPR017998">
    <property type="entry name" value="Chaperone_TCP-1"/>
</dbReference>
<dbReference type="InterPro" id="IPR012717">
    <property type="entry name" value="Chap_CCT_delta"/>
</dbReference>
<dbReference type="Pfam" id="PF00118">
    <property type="entry name" value="Cpn60_TCP1"/>
    <property type="match status" value="1"/>
</dbReference>
<evidence type="ECO:0000313" key="10">
    <source>
        <dbReference type="EMBL" id="CAG9119571.1"/>
    </source>
</evidence>
<dbReference type="EMBL" id="CAJHNJ030000022">
    <property type="protein sequence ID" value="CAG9119571.1"/>
    <property type="molecule type" value="Genomic_DNA"/>
</dbReference>
<evidence type="ECO:0000256" key="2">
    <source>
        <dbReference type="ARBA" id="ARBA00008020"/>
    </source>
</evidence>
<dbReference type="PROSITE" id="PS00750">
    <property type="entry name" value="TCP1_1"/>
    <property type="match status" value="1"/>
</dbReference>
<gene>
    <name evidence="10" type="ORF">PLXY2_LOCUS6884</name>
</gene>
<dbReference type="NCBIfam" id="NF041083">
    <property type="entry name" value="thermosome_beta"/>
    <property type="match status" value="1"/>
</dbReference>
<accession>A0A8S4EXP3</accession>
<proteinExistence type="inferred from homology"/>
<dbReference type="GO" id="GO:0051082">
    <property type="term" value="F:unfolded protein binding"/>
    <property type="evidence" value="ECO:0007669"/>
    <property type="project" value="InterPro"/>
</dbReference>
<dbReference type="SUPFAM" id="SSF52029">
    <property type="entry name" value="GroEL apical domain-like"/>
    <property type="match status" value="1"/>
</dbReference>
<dbReference type="CDD" id="cd03338">
    <property type="entry name" value="TCP1_delta"/>
    <property type="match status" value="1"/>
</dbReference>
<dbReference type="PROSITE" id="PS00995">
    <property type="entry name" value="TCP1_3"/>
    <property type="match status" value="1"/>
</dbReference>
<keyword evidence="6 8" id="KW-0067">ATP-binding</keyword>
<dbReference type="SUPFAM" id="SSF48592">
    <property type="entry name" value="GroEL equatorial domain-like"/>
    <property type="match status" value="1"/>
</dbReference>
<reference evidence="10" key="1">
    <citation type="submission" date="2020-11" db="EMBL/GenBank/DDBJ databases">
        <authorList>
            <person name="Whiteford S."/>
        </authorList>
    </citation>
    <scope>NUCLEOTIDE SEQUENCE</scope>
</reference>
<dbReference type="OrthoDB" id="10248520at2759"/>
<keyword evidence="5 8" id="KW-0547">Nucleotide-binding</keyword>
<keyword evidence="11" id="KW-1185">Reference proteome</keyword>
<dbReference type="InterPro" id="IPR027409">
    <property type="entry name" value="GroEL-like_apical_dom_sf"/>
</dbReference>
<dbReference type="GO" id="GO:0005524">
    <property type="term" value="F:ATP binding"/>
    <property type="evidence" value="ECO:0007669"/>
    <property type="project" value="UniProtKB-KW"/>
</dbReference>
<comment type="subcellular location">
    <subcellularLocation>
        <location evidence="1">Cytoplasm</location>
    </subcellularLocation>
</comment>
<comment type="caution">
    <text evidence="10">The sequence shown here is derived from an EMBL/GenBank/DDBJ whole genome shotgun (WGS) entry which is preliminary data.</text>
</comment>
<organism evidence="10 11">
    <name type="scientific">Plutella xylostella</name>
    <name type="common">Diamondback moth</name>
    <name type="synonym">Plutella maculipennis</name>
    <dbReference type="NCBI Taxonomy" id="51655"/>
    <lineage>
        <taxon>Eukaryota</taxon>
        <taxon>Metazoa</taxon>
        <taxon>Ecdysozoa</taxon>
        <taxon>Arthropoda</taxon>
        <taxon>Hexapoda</taxon>
        <taxon>Insecta</taxon>
        <taxon>Pterygota</taxon>
        <taxon>Neoptera</taxon>
        <taxon>Endopterygota</taxon>
        <taxon>Lepidoptera</taxon>
        <taxon>Glossata</taxon>
        <taxon>Ditrysia</taxon>
        <taxon>Yponomeutoidea</taxon>
        <taxon>Plutellidae</taxon>
        <taxon>Plutella</taxon>
    </lineage>
</organism>
<sequence length="539" mass="56675">MAPKAGGDSARVNSSVYKDKSKPTDIRLSNIAAAKAVSDAIRTSLGPRGMDKMIQAANGEVTITNDGATILKQISVIHPAAKMLVELSRAQDIEAGDGTTTVVVIAGALLDAAEKLLQKGIHPTVISDGFQKALTSALQVIESMATPVDLSNEEVLLKAAATSLNSKVVSQHSTLLAPIAVQAIRTVMEPIVGGVGARVDLRDVKVLERVGGTVEDTELIAGLVIGHRAANVSGPHRLEKAKVGLIQFCISPPKTDMDHNVIVSDYAAMDRVLKEERQYILNIVKQIKKAGCNVLLVQKSILRDALSDLAIHFLDKIKCMVIKDIEREDIDFVCKTLGCRPIASLDHFTAENLVNVDLVEEVSEPSGKYIKMTGIQGGGKTVSVVVRGTSGAVVAEAARSLHDALCAVRCVARRPALLPGGGAPESAAAAALARESISAPGADHYCLRAYADALEVVPYTLAENAGLNAIETVTELRAAHAAAAGGAAGAGVNVRRGRVTDMRQESVLQPLHVTASALALSTETVRAILKIDDIINTLN</sequence>
<evidence type="ECO:0000256" key="3">
    <source>
        <dbReference type="ARBA" id="ARBA00016107"/>
    </source>
</evidence>
<dbReference type="NCBIfam" id="NF041082">
    <property type="entry name" value="thermosome_alpha"/>
    <property type="match status" value="1"/>
</dbReference>
<dbReference type="AlphaFoldDB" id="A0A8S4EXP3"/>
<evidence type="ECO:0000256" key="5">
    <source>
        <dbReference type="ARBA" id="ARBA00022741"/>
    </source>
</evidence>
<evidence type="ECO:0000256" key="1">
    <source>
        <dbReference type="ARBA" id="ARBA00004496"/>
    </source>
</evidence>
<dbReference type="InterPro" id="IPR002423">
    <property type="entry name" value="Cpn60/GroEL/TCP-1"/>
</dbReference>
<dbReference type="PRINTS" id="PR00304">
    <property type="entry name" value="TCOMPLEXTCP1"/>
</dbReference>
<dbReference type="GO" id="GO:0016887">
    <property type="term" value="F:ATP hydrolysis activity"/>
    <property type="evidence" value="ECO:0007669"/>
    <property type="project" value="InterPro"/>
</dbReference>
<dbReference type="PANTHER" id="PTHR11353">
    <property type="entry name" value="CHAPERONIN"/>
    <property type="match status" value="1"/>
</dbReference>
<evidence type="ECO:0000256" key="6">
    <source>
        <dbReference type="ARBA" id="ARBA00022840"/>
    </source>
</evidence>
<comment type="similarity">
    <text evidence="2 8">Belongs to the TCP-1 chaperonin family.</text>
</comment>
<dbReference type="InterPro" id="IPR027413">
    <property type="entry name" value="GROEL-like_equatorial_sf"/>
</dbReference>
<dbReference type="GO" id="GO:0140662">
    <property type="term" value="F:ATP-dependent protein folding chaperone"/>
    <property type="evidence" value="ECO:0007669"/>
    <property type="project" value="InterPro"/>
</dbReference>
<dbReference type="FunFam" id="3.50.7.10:FF:000010">
    <property type="entry name" value="T-complex protein 1 subunit delta"/>
    <property type="match status" value="1"/>
</dbReference>
<keyword evidence="4" id="KW-0963">Cytoplasm</keyword>
<dbReference type="SUPFAM" id="SSF54849">
    <property type="entry name" value="GroEL-intermediate domain like"/>
    <property type="match status" value="1"/>
</dbReference>
<dbReference type="InterPro" id="IPR002194">
    <property type="entry name" value="Chaperonin_TCP-1_CS"/>
</dbReference>
<name>A0A8S4EXP3_PLUXY</name>
<dbReference type="InterPro" id="IPR053374">
    <property type="entry name" value="TCP-1_chaperonin"/>
</dbReference>
<evidence type="ECO:0000256" key="4">
    <source>
        <dbReference type="ARBA" id="ARBA00022490"/>
    </source>
</evidence>
<protein>
    <recommendedName>
        <fullName evidence="3 9">T-complex protein 1 subunit delta</fullName>
    </recommendedName>
</protein>
<evidence type="ECO:0000256" key="9">
    <source>
        <dbReference type="RuleBase" id="RU004192"/>
    </source>
</evidence>
<dbReference type="Gene3D" id="3.30.260.10">
    <property type="entry name" value="TCP-1-like chaperonin intermediate domain"/>
    <property type="match status" value="1"/>
</dbReference>
<dbReference type="Proteomes" id="UP000653454">
    <property type="component" value="Unassembled WGS sequence"/>
</dbReference>
<evidence type="ECO:0000256" key="8">
    <source>
        <dbReference type="RuleBase" id="RU004187"/>
    </source>
</evidence>
<evidence type="ECO:0000313" key="11">
    <source>
        <dbReference type="Proteomes" id="UP000653454"/>
    </source>
</evidence>
<dbReference type="InterPro" id="IPR027410">
    <property type="entry name" value="TCP-1-like_intermed_sf"/>
</dbReference>
<keyword evidence="7 8" id="KW-0143">Chaperone</keyword>
<dbReference type="NCBIfam" id="TIGR02342">
    <property type="entry name" value="chap_CCT_delta"/>
    <property type="match status" value="1"/>
</dbReference>
<dbReference type="Gene3D" id="1.10.560.10">
    <property type="entry name" value="GroEL-like equatorial domain"/>
    <property type="match status" value="1"/>
</dbReference>